<evidence type="ECO:0000313" key="1">
    <source>
        <dbReference type="EMBL" id="KAK9157938.1"/>
    </source>
</evidence>
<dbReference type="EMBL" id="JBBNAG010000002">
    <property type="protein sequence ID" value="KAK9157938.1"/>
    <property type="molecule type" value="Genomic_DNA"/>
</dbReference>
<dbReference type="Proteomes" id="UP001419268">
    <property type="component" value="Unassembled WGS sequence"/>
</dbReference>
<gene>
    <name evidence="1" type="ORF">Scep_004512</name>
</gene>
<dbReference type="AlphaFoldDB" id="A0AAP0KU09"/>
<protein>
    <submittedName>
        <fullName evidence="1">Uncharacterized protein</fullName>
    </submittedName>
</protein>
<sequence length="139" mass="15180">MQGSDTVKPLTHQQLLMNPRDACGCVSHEFDLTRVSPHHTSRFYMSLSIRPACPCASSLANSSISSQARYHLLAFGRKNAGIIVSAFKLGEDGLEDHRPAAARRRDNGSGEVLTQMASSGTDAAWWKHSRKASLEEQVA</sequence>
<proteinExistence type="predicted"/>
<organism evidence="1 2">
    <name type="scientific">Stephania cephalantha</name>
    <dbReference type="NCBI Taxonomy" id="152367"/>
    <lineage>
        <taxon>Eukaryota</taxon>
        <taxon>Viridiplantae</taxon>
        <taxon>Streptophyta</taxon>
        <taxon>Embryophyta</taxon>
        <taxon>Tracheophyta</taxon>
        <taxon>Spermatophyta</taxon>
        <taxon>Magnoliopsida</taxon>
        <taxon>Ranunculales</taxon>
        <taxon>Menispermaceae</taxon>
        <taxon>Menispermoideae</taxon>
        <taxon>Cissampelideae</taxon>
        <taxon>Stephania</taxon>
    </lineage>
</organism>
<accession>A0AAP0KU09</accession>
<evidence type="ECO:0000313" key="2">
    <source>
        <dbReference type="Proteomes" id="UP001419268"/>
    </source>
</evidence>
<reference evidence="1 2" key="1">
    <citation type="submission" date="2024-01" db="EMBL/GenBank/DDBJ databases">
        <title>Genome assemblies of Stephania.</title>
        <authorList>
            <person name="Yang L."/>
        </authorList>
    </citation>
    <scope>NUCLEOTIDE SEQUENCE [LARGE SCALE GENOMIC DNA]</scope>
    <source>
        <strain evidence="1">JXDWG</strain>
        <tissue evidence="1">Leaf</tissue>
    </source>
</reference>
<name>A0AAP0KU09_9MAGN</name>
<comment type="caution">
    <text evidence="1">The sequence shown here is derived from an EMBL/GenBank/DDBJ whole genome shotgun (WGS) entry which is preliminary data.</text>
</comment>
<keyword evidence="2" id="KW-1185">Reference proteome</keyword>